<dbReference type="PANTHER" id="PTHR13520:SF0">
    <property type="entry name" value="RAD50-INTERACTING PROTEIN 1"/>
    <property type="match status" value="1"/>
</dbReference>
<evidence type="ECO:0000313" key="2">
    <source>
        <dbReference type="Proteomes" id="UP001217089"/>
    </source>
</evidence>
<name>A0ABQ9FS98_TEGGR</name>
<dbReference type="PROSITE" id="PS51386">
    <property type="entry name" value="RINT1_TIP20"/>
    <property type="match status" value="1"/>
</dbReference>
<dbReference type="Gene3D" id="1.20.58.670">
    <property type="entry name" value="Dsl1p vesicle tethering complex, Tip20p subunit, domain D"/>
    <property type="match status" value="1"/>
</dbReference>
<protein>
    <recommendedName>
        <fullName evidence="3">RAD50-interacting protein 1</fullName>
    </recommendedName>
</protein>
<evidence type="ECO:0000313" key="1">
    <source>
        <dbReference type="EMBL" id="KAJ8318822.1"/>
    </source>
</evidence>
<dbReference type="PANTHER" id="PTHR13520">
    <property type="entry name" value="RAD50-INTERACTING PROTEIN 1 RINT-1"/>
    <property type="match status" value="1"/>
</dbReference>
<gene>
    <name evidence="1" type="ORF">KUTeg_003913</name>
</gene>
<sequence>MAHDLTEIVYDEHLFSHLVDEAILFDRELRNGHSYPANFPGSMDVLTIPDVLGKEKMDVMLTSSTAWQSQYSDIADVDELKVPECGESFITLMLTITDRYKCLPSPVHKLNFLKLQLELFEDFRIRLVQVMKEVIHNPLDNIFCAILNAVYYVTEVLTEWSDLLFFVQLQYYNSKFSKDSSSDSIIHQTSIAHTDISQSLSELDDNDELSVHMEHGVFDSIIDLYDNLKKEMIKNIVNHIATDVQSRSQPYRKERWISLPSQKDIVGQGLSTSACEMLLVLKDHMSTVENMLSKPLFIHIWQKLAEKLNKFIFDEVILQNRFNDGGAIQLQFDITRNLFPLFGEFTHKPENYFRDVKEACILLNIKVGSAILLKEELTANLRLKDTKKSKTNLALHELGIFTLTPRQARTVLSLRTDIPD</sequence>
<evidence type="ECO:0008006" key="3">
    <source>
        <dbReference type="Google" id="ProtNLM"/>
    </source>
</evidence>
<keyword evidence="2" id="KW-1185">Reference proteome</keyword>
<proteinExistence type="predicted"/>
<dbReference type="Proteomes" id="UP001217089">
    <property type="component" value="Unassembled WGS sequence"/>
</dbReference>
<dbReference type="EMBL" id="JARBDR010000214">
    <property type="protein sequence ID" value="KAJ8318822.1"/>
    <property type="molecule type" value="Genomic_DNA"/>
</dbReference>
<accession>A0ABQ9FS98</accession>
<dbReference type="InterPro" id="IPR042044">
    <property type="entry name" value="EXOC6PINT-1/Sec15/Tip20_C_dom2"/>
</dbReference>
<organism evidence="1 2">
    <name type="scientific">Tegillarca granosa</name>
    <name type="common">Malaysian cockle</name>
    <name type="synonym">Anadara granosa</name>
    <dbReference type="NCBI Taxonomy" id="220873"/>
    <lineage>
        <taxon>Eukaryota</taxon>
        <taxon>Metazoa</taxon>
        <taxon>Spiralia</taxon>
        <taxon>Lophotrochozoa</taxon>
        <taxon>Mollusca</taxon>
        <taxon>Bivalvia</taxon>
        <taxon>Autobranchia</taxon>
        <taxon>Pteriomorphia</taxon>
        <taxon>Arcoida</taxon>
        <taxon>Arcoidea</taxon>
        <taxon>Arcidae</taxon>
        <taxon>Tegillarca</taxon>
    </lineage>
</organism>
<reference evidence="1 2" key="1">
    <citation type="submission" date="2022-12" db="EMBL/GenBank/DDBJ databases">
        <title>Chromosome-level genome of Tegillarca granosa.</title>
        <authorList>
            <person name="Kim J."/>
        </authorList>
    </citation>
    <scope>NUCLEOTIDE SEQUENCE [LARGE SCALE GENOMIC DNA]</scope>
    <source>
        <strain evidence="1">Teg-2019</strain>
        <tissue evidence="1">Adductor muscle</tissue>
    </source>
</reference>
<dbReference type="Pfam" id="PF04437">
    <property type="entry name" value="RINT1_TIP1"/>
    <property type="match status" value="1"/>
</dbReference>
<comment type="caution">
    <text evidence="1">The sequence shown here is derived from an EMBL/GenBank/DDBJ whole genome shotgun (WGS) entry which is preliminary data.</text>
</comment>
<dbReference type="InterPro" id="IPR007528">
    <property type="entry name" value="RINT1_Tip20"/>
</dbReference>